<dbReference type="RefSeq" id="XP_064766481.1">
    <property type="nucleotide sequence ID" value="XM_064911209.1"/>
</dbReference>
<evidence type="ECO:0000256" key="1">
    <source>
        <dbReference type="ARBA" id="ARBA00007447"/>
    </source>
</evidence>
<dbReference type="CDD" id="cd05474">
    <property type="entry name" value="SAP_like"/>
    <property type="match status" value="1"/>
</dbReference>
<keyword evidence="4 6" id="KW-0064">Aspartyl protease</keyword>
<organism evidence="10 11">
    <name type="scientific">Myxozyma melibiosi</name>
    <dbReference type="NCBI Taxonomy" id="54550"/>
    <lineage>
        <taxon>Eukaryota</taxon>
        <taxon>Fungi</taxon>
        <taxon>Dikarya</taxon>
        <taxon>Ascomycota</taxon>
        <taxon>Saccharomycotina</taxon>
        <taxon>Lipomycetes</taxon>
        <taxon>Lipomycetales</taxon>
        <taxon>Lipomycetaceae</taxon>
        <taxon>Myxozyma</taxon>
    </lineage>
</organism>
<dbReference type="PROSITE" id="PS51767">
    <property type="entry name" value="PEPTIDASE_A1"/>
    <property type="match status" value="1"/>
</dbReference>
<gene>
    <name evidence="9" type="ORF">BZA70DRAFT_269308</name>
    <name evidence="10" type="ORF">BZA70DRAFT_298187</name>
</gene>
<evidence type="ECO:0000256" key="6">
    <source>
        <dbReference type="RuleBase" id="RU000454"/>
    </source>
</evidence>
<evidence type="ECO:0000256" key="2">
    <source>
        <dbReference type="ARBA" id="ARBA00022670"/>
    </source>
</evidence>
<dbReference type="InterPro" id="IPR001969">
    <property type="entry name" value="Aspartic_peptidase_AS"/>
</dbReference>
<dbReference type="PANTHER" id="PTHR47966">
    <property type="entry name" value="BETA-SITE APP-CLEAVING ENZYME, ISOFORM A-RELATED"/>
    <property type="match status" value="1"/>
</dbReference>
<feature type="signal peptide" evidence="7">
    <location>
        <begin position="1"/>
        <end position="16"/>
    </location>
</feature>
<dbReference type="Pfam" id="PF00026">
    <property type="entry name" value="Asp"/>
    <property type="match status" value="1"/>
</dbReference>
<evidence type="ECO:0000313" key="9">
    <source>
        <dbReference type="EMBL" id="KAK7203448.1"/>
    </source>
</evidence>
<dbReference type="Gene3D" id="2.40.70.10">
    <property type="entry name" value="Acid Proteases"/>
    <property type="match status" value="2"/>
</dbReference>
<dbReference type="InterPro" id="IPR001461">
    <property type="entry name" value="Aspartic_peptidase_A1"/>
</dbReference>
<evidence type="ECO:0000313" key="11">
    <source>
        <dbReference type="Proteomes" id="UP001498771"/>
    </source>
</evidence>
<evidence type="ECO:0000313" key="10">
    <source>
        <dbReference type="EMBL" id="KAK7207345.1"/>
    </source>
</evidence>
<comment type="similarity">
    <text evidence="1 6">Belongs to the peptidase A1 family.</text>
</comment>
<evidence type="ECO:0000256" key="3">
    <source>
        <dbReference type="ARBA" id="ARBA00022729"/>
    </source>
</evidence>
<dbReference type="EMBL" id="JBBJBU010000001">
    <property type="protein sequence ID" value="KAK7207345.1"/>
    <property type="molecule type" value="Genomic_DNA"/>
</dbReference>
<reference evidence="10 11" key="1">
    <citation type="submission" date="2024-03" db="EMBL/GenBank/DDBJ databases">
        <title>Genome-scale model development and genomic sequencing of the oleaginous clade Lipomyces.</title>
        <authorList>
            <consortium name="Lawrence Berkeley National Laboratory"/>
            <person name="Czajka J.J."/>
            <person name="Han Y."/>
            <person name="Kim J."/>
            <person name="Mondo S.J."/>
            <person name="Hofstad B.A."/>
            <person name="Robles A."/>
            <person name="Haridas S."/>
            <person name="Riley R."/>
            <person name="LaButti K."/>
            <person name="Pangilinan J."/>
            <person name="Andreopoulos W."/>
            <person name="Lipzen A."/>
            <person name="Yan J."/>
            <person name="Wang M."/>
            <person name="Ng V."/>
            <person name="Grigoriev I.V."/>
            <person name="Spatafora J.W."/>
            <person name="Magnuson J.K."/>
            <person name="Baker S.E."/>
            <person name="Pomraning K.R."/>
        </authorList>
    </citation>
    <scope>NUCLEOTIDE SEQUENCE [LARGE SCALE GENOMIC DNA]</scope>
    <source>
        <strain evidence="10 11">Phaff 52-87</strain>
    </source>
</reference>
<dbReference type="PRINTS" id="PR00792">
    <property type="entry name" value="PEPSIN"/>
</dbReference>
<accession>A0ABR1FBX3</accession>
<proteinExistence type="inferred from homology"/>
<keyword evidence="2 6" id="KW-0645">Protease</keyword>
<keyword evidence="5 6" id="KW-0378">Hydrolase</keyword>
<keyword evidence="3 7" id="KW-0732">Signal</keyword>
<dbReference type="SUPFAM" id="SSF50630">
    <property type="entry name" value="Acid proteases"/>
    <property type="match status" value="1"/>
</dbReference>
<evidence type="ECO:0000256" key="7">
    <source>
        <dbReference type="SAM" id="SignalP"/>
    </source>
</evidence>
<comment type="caution">
    <text evidence="10">The sequence shown here is derived from an EMBL/GenBank/DDBJ whole genome shotgun (WGS) entry which is preliminary data.</text>
</comment>
<evidence type="ECO:0000256" key="4">
    <source>
        <dbReference type="ARBA" id="ARBA00022750"/>
    </source>
</evidence>
<dbReference type="EMBL" id="JBBJBU010000012">
    <property type="protein sequence ID" value="KAK7203448.1"/>
    <property type="molecule type" value="Genomic_DNA"/>
</dbReference>
<dbReference type="InterPro" id="IPR021109">
    <property type="entry name" value="Peptidase_aspartic_dom_sf"/>
</dbReference>
<dbReference type="PROSITE" id="PS00141">
    <property type="entry name" value="ASP_PROTEASE"/>
    <property type="match status" value="1"/>
</dbReference>
<dbReference type="GeneID" id="90036721"/>
<dbReference type="Proteomes" id="UP001498771">
    <property type="component" value="Unassembled WGS sequence"/>
</dbReference>
<dbReference type="InterPro" id="IPR033876">
    <property type="entry name" value="SAP-like"/>
</dbReference>
<sequence length="489" mass="50252">MKLALLLLAASAAASALPVSSSSSSSSALPVLHMPLRSRGSPAERLRKQLLRRRALRARDDTVQISLDNSVDQGTYLTTVSLGTPAQNITVLVDTGSSDLWVQSSSSSDCSTVSNYCTTYGTYSESDSSTASALSDSDDDTFSITYADSSSASGVYLTDTITVGSSSVSDFTFAVASNTSSDLGVLGIGFTTNEAAAETYENLPARLASDGVIQSNAYSLWLNSLESDEGNLLFGGIDTAKFSGELQTIDITASHGSTYTSFLVTITDIAYNTSAGVNSTLSEDSISVVLDSGTTYAVLPKTVIESIVSAIGSGTYDDDYGLYTIDCTYQDSSDAVVLTFNDGGATLSVPLSELVVPLEYSSEGSTLCAVGIQSYTDDDSTSEGISTTTYILGDAFLRAGYIVYDLTNKQISIAQAVFDTTESSIVAINSTGLSTSSSLAGTGVSSSSSSSDSSSSSSSSSSAAASSRLSGSTGALVAAAAVFACMLIL</sequence>
<name>A0ABR1FBX3_9ASCO</name>
<evidence type="ECO:0000259" key="8">
    <source>
        <dbReference type="PROSITE" id="PS51767"/>
    </source>
</evidence>
<feature type="chain" id="PRO_5045031476" evidence="7">
    <location>
        <begin position="17"/>
        <end position="489"/>
    </location>
</feature>
<feature type="domain" description="Peptidase A1" evidence="8">
    <location>
        <begin position="76"/>
        <end position="414"/>
    </location>
</feature>
<protein>
    <submittedName>
        <fullName evidence="10">Aspartic peptidase domain-containing protein</fullName>
    </submittedName>
</protein>
<dbReference type="PANTHER" id="PTHR47966:SF65">
    <property type="entry name" value="ASPARTIC-TYPE ENDOPEPTIDASE"/>
    <property type="match status" value="1"/>
</dbReference>
<evidence type="ECO:0000256" key="5">
    <source>
        <dbReference type="ARBA" id="ARBA00022801"/>
    </source>
</evidence>
<dbReference type="InterPro" id="IPR033121">
    <property type="entry name" value="PEPTIDASE_A1"/>
</dbReference>
<keyword evidence="11" id="KW-1185">Reference proteome</keyword>